<feature type="domain" description="DUF6536" evidence="2">
    <location>
        <begin position="44"/>
        <end position="144"/>
    </location>
</feature>
<dbReference type="InterPro" id="IPR046623">
    <property type="entry name" value="DUF6536"/>
</dbReference>
<evidence type="ECO:0000313" key="3">
    <source>
        <dbReference type="EMBL" id="KAF6790759.1"/>
    </source>
</evidence>
<gene>
    <name evidence="3" type="ORF">CSOJ01_14451</name>
</gene>
<keyword evidence="4" id="KW-1185">Reference proteome</keyword>
<feature type="transmembrane region" description="Helical" evidence="1">
    <location>
        <begin position="47"/>
        <end position="69"/>
    </location>
</feature>
<dbReference type="Pfam" id="PF20163">
    <property type="entry name" value="DUF6536"/>
    <property type="match status" value="1"/>
</dbReference>
<evidence type="ECO:0000256" key="1">
    <source>
        <dbReference type="SAM" id="Phobius"/>
    </source>
</evidence>
<accession>A0A8H6IPU2</accession>
<name>A0A8H6IPU2_9PEZI</name>
<evidence type="ECO:0000313" key="4">
    <source>
        <dbReference type="Proteomes" id="UP000652219"/>
    </source>
</evidence>
<keyword evidence="1" id="KW-1133">Transmembrane helix</keyword>
<organism evidence="3 4">
    <name type="scientific">Colletotrichum sojae</name>
    <dbReference type="NCBI Taxonomy" id="2175907"/>
    <lineage>
        <taxon>Eukaryota</taxon>
        <taxon>Fungi</taxon>
        <taxon>Dikarya</taxon>
        <taxon>Ascomycota</taxon>
        <taxon>Pezizomycotina</taxon>
        <taxon>Sordariomycetes</taxon>
        <taxon>Hypocreomycetidae</taxon>
        <taxon>Glomerellales</taxon>
        <taxon>Glomerellaceae</taxon>
        <taxon>Colletotrichum</taxon>
        <taxon>Colletotrichum orchidearum species complex</taxon>
    </lineage>
</organism>
<dbReference type="PANTHER" id="PTHR35395:SF1">
    <property type="entry name" value="DUF6536 DOMAIN-CONTAINING PROTEIN"/>
    <property type="match status" value="1"/>
</dbReference>
<reference evidence="3 4" key="1">
    <citation type="journal article" date="2020" name="Phytopathology">
        <title>Genome Sequence Resources of Colletotrichum truncatum, C. plurivorum, C. musicola, and C. sojae: Four Species Pathogenic to Soybean (Glycine max).</title>
        <authorList>
            <person name="Rogerio F."/>
            <person name="Boufleur T.R."/>
            <person name="Ciampi-Guillardi M."/>
            <person name="Sukno S.A."/>
            <person name="Thon M.R."/>
            <person name="Massola Junior N.S."/>
            <person name="Baroncelli R."/>
        </authorList>
    </citation>
    <scope>NUCLEOTIDE SEQUENCE [LARGE SCALE GENOMIC DNA]</scope>
    <source>
        <strain evidence="3 4">LFN0009</strain>
    </source>
</reference>
<sequence length="487" mass="53922">MAKPSYIPIHKQVAEHEGAIAMDELAHGINSSKSLLKLLPPTAWQRAALAFAAAAFLIFILNLSFILLVTVNRRHTLEGGIGIISEQGCSQTKQLNTGIHLVINIMSTVLLAGSNYCMQCVVAPSRTEVDVAHAKEKWFDIGVQISETHTSEDWLVDFKAKPGSWTPFQSAVTERYSQRNDEHCKLKFSNLLCWIVVAVNLLKVALTLLVAFGRGESPLLTVGDAVASFLEHGDETTRGMCLKTKQDFYIGDWSKESREFDPTPTKAIMSFIYLNYNSLYTNITNVTEWDRFSHHRKGLRVSSPSQGAQRNTYFLQLPYRCSLPIITLSGVIHSLILQSIFLVNLEIYGPPDSDLMNFIPAEYTYRRPNGGQSADKTWLGGGVGRELEGEWCRLHGMLLVAKRNHSRDRRKPLHDRLHPRRLRFGSAPVAGSCSAAISAACHPCEAEENAWEEPLQWGVVAAPGDGPGRCAFSSASVGVPSRGQLYA</sequence>
<feature type="transmembrane region" description="Helical" evidence="1">
    <location>
        <begin position="191"/>
        <end position="212"/>
    </location>
</feature>
<dbReference type="Proteomes" id="UP000652219">
    <property type="component" value="Unassembled WGS sequence"/>
</dbReference>
<keyword evidence="1" id="KW-0812">Transmembrane</keyword>
<dbReference type="AlphaFoldDB" id="A0A8H6IPU2"/>
<proteinExistence type="predicted"/>
<evidence type="ECO:0000259" key="2">
    <source>
        <dbReference type="Pfam" id="PF20163"/>
    </source>
</evidence>
<dbReference type="EMBL" id="WIGN01000489">
    <property type="protein sequence ID" value="KAF6790759.1"/>
    <property type="molecule type" value="Genomic_DNA"/>
</dbReference>
<comment type="caution">
    <text evidence="3">The sequence shown here is derived from an EMBL/GenBank/DDBJ whole genome shotgun (WGS) entry which is preliminary data.</text>
</comment>
<keyword evidence="1" id="KW-0472">Membrane</keyword>
<protein>
    <recommendedName>
        <fullName evidence="2">DUF6536 domain-containing protein</fullName>
    </recommendedName>
</protein>
<dbReference type="PANTHER" id="PTHR35395">
    <property type="entry name" value="DUF6536 DOMAIN-CONTAINING PROTEIN"/>
    <property type="match status" value="1"/>
</dbReference>